<dbReference type="Proteomes" id="UP000078292">
    <property type="component" value="Unassembled WGS sequence"/>
</dbReference>
<evidence type="ECO:0000256" key="1">
    <source>
        <dbReference type="ARBA" id="ARBA00023015"/>
    </source>
</evidence>
<dbReference type="InterPro" id="IPR011991">
    <property type="entry name" value="ArsR-like_HTH"/>
</dbReference>
<organism evidence="5 6">
    <name type="scientific">Enteractinococcus helveticum</name>
    <dbReference type="NCBI Taxonomy" id="1837282"/>
    <lineage>
        <taxon>Bacteria</taxon>
        <taxon>Bacillati</taxon>
        <taxon>Actinomycetota</taxon>
        <taxon>Actinomycetes</taxon>
        <taxon>Micrococcales</taxon>
        <taxon>Micrococcaceae</taxon>
    </lineage>
</organism>
<dbReference type="SMART" id="SM00418">
    <property type="entry name" value="HTH_ARSR"/>
    <property type="match status" value="1"/>
</dbReference>
<evidence type="ECO:0000313" key="5">
    <source>
        <dbReference type="EMBL" id="OAV62462.1"/>
    </source>
</evidence>
<evidence type="ECO:0000256" key="2">
    <source>
        <dbReference type="ARBA" id="ARBA00023125"/>
    </source>
</evidence>
<name>A0A1B7M1I6_9MICC</name>
<accession>A0A1B7M1I6</accession>
<protein>
    <recommendedName>
        <fullName evidence="4">HTH arsR-type domain-containing protein</fullName>
    </recommendedName>
</protein>
<dbReference type="GO" id="GO:0003677">
    <property type="term" value="F:DNA binding"/>
    <property type="evidence" value="ECO:0007669"/>
    <property type="project" value="UniProtKB-KW"/>
</dbReference>
<keyword evidence="3" id="KW-0804">Transcription</keyword>
<dbReference type="PANTHER" id="PTHR33154:SF33">
    <property type="entry name" value="TRANSCRIPTIONAL REPRESSOR SDPR"/>
    <property type="match status" value="1"/>
</dbReference>
<keyword evidence="6" id="KW-1185">Reference proteome</keyword>
<dbReference type="STRING" id="1837282.A6F49_06500"/>
<dbReference type="InterPro" id="IPR051081">
    <property type="entry name" value="HTH_MetalResp_TranReg"/>
</dbReference>
<comment type="caution">
    <text evidence="5">The sequence shown here is derived from an EMBL/GenBank/DDBJ whole genome shotgun (WGS) entry which is preliminary data.</text>
</comment>
<sequence>MQHIITATKACAVDAGTDHGMIAEAAVARMEPEVDQWTTAFAVCADPTRLKLLIALHAAPEATVTELAAAVDSTPNAVTQALRKLYDAGITEPRTQGRHRRWRLIDRRIHELLHHVAAPHSDLHPEHP</sequence>
<feature type="domain" description="HTH arsR-type" evidence="4">
    <location>
        <begin position="29"/>
        <end position="124"/>
    </location>
</feature>
<dbReference type="PROSITE" id="PS50987">
    <property type="entry name" value="HTH_ARSR_2"/>
    <property type="match status" value="1"/>
</dbReference>
<dbReference type="InterPro" id="IPR001845">
    <property type="entry name" value="HTH_ArsR_DNA-bd_dom"/>
</dbReference>
<evidence type="ECO:0000313" key="6">
    <source>
        <dbReference type="Proteomes" id="UP000078292"/>
    </source>
</evidence>
<evidence type="ECO:0000259" key="4">
    <source>
        <dbReference type="PROSITE" id="PS50987"/>
    </source>
</evidence>
<dbReference type="GO" id="GO:0003700">
    <property type="term" value="F:DNA-binding transcription factor activity"/>
    <property type="evidence" value="ECO:0007669"/>
    <property type="project" value="InterPro"/>
</dbReference>
<keyword evidence="1" id="KW-0805">Transcription regulation</keyword>
<dbReference type="PRINTS" id="PR00778">
    <property type="entry name" value="HTHARSR"/>
</dbReference>
<dbReference type="SUPFAM" id="SSF46785">
    <property type="entry name" value="Winged helix' DNA-binding domain"/>
    <property type="match status" value="1"/>
</dbReference>
<dbReference type="CDD" id="cd00090">
    <property type="entry name" value="HTH_ARSR"/>
    <property type="match status" value="1"/>
</dbReference>
<evidence type="ECO:0000256" key="3">
    <source>
        <dbReference type="ARBA" id="ARBA00023163"/>
    </source>
</evidence>
<dbReference type="InterPro" id="IPR036390">
    <property type="entry name" value="WH_DNA-bd_sf"/>
</dbReference>
<dbReference type="Gene3D" id="1.10.10.10">
    <property type="entry name" value="Winged helix-like DNA-binding domain superfamily/Winged helix DNA-binding domain"/>
    <property type="match status" value="1"/>
</dbReference>
<proteinExistence type="predicted"/>
<reference evidence="5 6" key="1">
    <citation type="submission" date="2016-04" db="EMBL/GenBank/DDBJ databases">
        <title>First whole genome shotgun sequence of the bacterium Enteractinococcus sp. strain UASWS1574.</title>
        <authorList>
            <person name="Crovadore J."/>
            <person name="Chablais R."/>
            <person name="Lefort F."/>
        </authorList>
    </citation>
    <scope>NUCLEOTIDE SEQUENCE [LARGE SCALE GENOMIC DNA]</scope>
    <source>
        <strain evidence="5 6">UASWS1574</strain>
    </source>
</reference>
<dbReference type="EMBL" id="LXEY01000012">
    <property type="protein sequence ID" value="OAV62462.1"/>
    <property type="molecule type" value="Genomic_DNA"/>
</dbReference>
<dbReference type="NCBIfam" id="NF033788">
    <property type="entry name" value="HTH_metalloreg"/>
    <property type="match status" value="1"/>
</dbReference>
<dbReference type="Pfam" id="PF12840">
    <property type="entry name" value="HTH_20"/>
    <property type="match status" value="1"/>
</dbReference>
<dbReference type="AlphaFoldDB" id="A0A1B7M1I6"/>
<gene>
    <name evidence="5" type="ORF">A6F49_06500</name>
</gene>
<dbReference type="InterPro" id="IPR036388">
    <property type="entry name" value="WH-like_DNA-bd_sf"/>
</dbReference>
<dbReference type="PANTHER" id="PTHR33154">
    <property type="entry name" value="TRANSCRIPTIONAL REGULATOR, ARSR FAMILY"/>
    <property type="match status" value="1"/>
</dbReference>
<keyword evidence="2" id="KW-0238">DNA-binding</keyword>